<dbReference type="InterPro" id="IPR008271">
    <property type="entry name" value="Ser/Thr_kinase_AS"/>
</dbReference>
<dbReference type="InterPro" id="IPR001245">
    <property type="entry name" value="Ser-Thr/Tyr_kinase_cat_dom"/>
</dbReference>
<dbReference type="SUPFAM" id="SSF56112">
    <property type="entry name" value="Protein kinase-like (PK-like)"/>
    <property type="match status" value="1"/>
</dbReference>
<dbReference type="SMART" id="SM00220">
    <property type="entry name" value="S_TKc"/>
    <property type="match status" value="1"/>
</dbReference>
<feature type="compositionally biased region" description="Polar residues" evidence="7">
    <location>
        <begin position="423"/>
        <end position="441"/>
    </location>
</feature>
<keyword evidence="5 6" id="KW-0067">ATP-binding</keyword>
<dbReference type="InterPro" id="IPR011009">
    <property type="entry name" value="Kinase-like_dom_sf"/>
</dbReference>
<sequence>MLRAWWGLAFVFHTLTELSAGTSAPPALFRSVDTSQSLFEAFKDDAVSSILLNGTVRLQRSTWKEGDVIIAPGRHVSLSPRDHHEAVMLDMNSIVDAIHVSSGATLEMTNITLSNPASAAGLTMTNHTRYAVPWLPIWPSITAEANATIISSSTLSYTWSSEASASCTGYKRDVTDALEPFKVLQDLSFPEQRLDIMHLSGSHVLSQTVLDMVANRTVGCMTTEETDIWTLCMPLPSVGLVGAGSSPGSGQDVASAAGGAHGAGSHPGTPHLWGVALGTVGALALAAIVAALAVVRSHMRYRSKVCQVLLEKGGCEGGPHHRGSPAGGLPKVASSSNGPFAGPGLGPPRSPFEGTTAGLAPAGMLRQASGMPLHERSLAESSARSDAPLMGMVGSAACPHQDGGPVSEGLLPGGMDVSLQPACTVSTPASPERSLQSSFSPALQPRPASFTTGAVSADAALLAARLGSGRLGSGLSGFVRPPLAVAAQAEPEAFPSVMPAPAGSAELPCPLSPFQGGHAAPGSGSRMGPQLSSHQLKRLAKQASLTSKTSLCSVSSLVTRVSAAMSTSSTAMTRSPFERSPFEKAFSSMLKGKVSADCSLAGPPSSSAGTTGGPGSSLGTSSIPEDGVAPGRSAARALRFNDSAHDENEEALLRGRMAQASKIQDGKSTPVPKAQQAPRKFASVISLPVTGLPQPQSSKQPAPGMPRSASTFESVSSMPMRQEAQSAPAKAPNGAASRLSPSSTPRARRSSPHEADLADLKFGNLIGTGSFGRVYKGSWKGAAVAVKVIVHNASMARKVDTLRESLVGISMQHPNVMTTYKVMTTMKASVMEEVPDERYSAAKRGGYSVAHLGPGSGTEQEMLETWLLLEYCDGGPLDQAMRKSRFKRTMGSTLLSLMDIASGMKYLHSLGIVHSDLKGANVLIKSGKATAKDPRGFVCKLADFGLARVLGSNRTHVSTSTHGTVSYQPMEVLHDGRVTRASDVYSFGMIMLEMFTGVPVFEGYSSSQVLYQVFNGVRPAMPDNLPAAYRALIQACWQRDPERRPSFAEVHCQLSAMHAALHPCQRPDLAPVSK</sequence>
<gene>
    <name evidence="10" type="ORF">CVIRNUC_010276</name>
</gene>
<feature type="binding site" evidence="6">
    <location>
        <position position="798"/>
    </location>
    <ligand>
        <name>ATP</name>
        <dbReference type="ChEBI" id="CHEBI:30616"/>
    </ligand>
</feature>
<feature type="chain" id="PRO_5043965195" description="Protein kinase domain-containing protein" evidence="8">
    <location>
        <begin position="22"/>
        <end position="1074"/>
    </location>
</feature>
<name>A0AAV1IKT0_9CHLO</name>
<keyword evidence="3 6" id="KW-0547">Nucleotide-binding</keyword>
<evidence type="ECO:0000256" key="1">
    <source>
        <dbReference type="ARBA" id="ARBA00022527"/>
    </source>
</evidence>
<dbReference type="EMBL" id="CAUYUE010000016">
    <property type="protein sequence ID" value="CAK0787060.1"/>
    <property type="molecule type" value="Genomic_DNA"/>
</dbReference>
<dbReference type="PROSITE" id="PS00107">
    <property type="entry name" value="PROTEIN_KINASE_ATP"/>
    <property type="match status" value="1"/>
</dbReference>
<keyword evidence="1" id="KW-0723">Serine/threonine-protein kinase</keyword>
<dbReference type="Gene3D" id="3.30.200.20">
    <property type="entry name" value="Phosphorylase Kinase, domain 1"/>
    <property type="match status" value="1"/>
</dbReference>
<keyword evidence="8" id="KW-0732">Signal</keyword>
<protein>
    <recommendedName>
        <fullName evidence="9">Protein kinase domain-containing protein</fullName>
    </recommendedName>
</protein>
<evidence type="ECO:0000256" key="3">
    <source>
        <dbReference type="ARBA" id="ARBA00022741"/>
    </source>
</evidence>
<dbReference type="PANTHER" id="PTHR44329">
    <property type="entry name" value="SERINE/THREONINE-PROTEIN KINASE TNNI3K-RELATED"/>
    <property type="match status" value="1"/>
</dbReference>
<feature type="region of interest" description="Disordered" evidence="7">
    <location>
        <begin position="508"/>
        <end position="532"/>
    </location>
</feature>
<dbReference type="Gene3D" id="1.10.510.10">
    <property type="entry name" value="Transferase(Phosphotransferase) domain 1"/>
    <property type="match status" value="1"/>
</dbReference>
<keyword evidence="2" id="KW-0808">Transferase</keyword>
<evidence type="ECO:0000256" key="7">
    <source>
        <dbReference type="SAM" id="MobiDB-lite"/>
    </source>
</evidence>
<organism evidence="10 11">
    <name type="scientific">Coccomyxa viridis</name>
    <dbReference type="NCBI Taxonomy" id="1274662"/>
    <lineage>
        <taxon>Eukaryota</taxon>
        <taxon>Viridiplantae</taxon>
        <taxon>Chlorophyta</taxon>
        <taxon>core chlorophytes</taxon>
        <taxon>Trebouxiophyceae</taxon>
        <taxon>Trebouxiophyceae incertae sedis</taxon>
        <taxon>Coccomyxaceae</taxon>
        <taxon>Coccomyxa</taxon>
    </lineage>
</organism>
<dbReference type="AlphaFoldDB" id="A0AAV1IKT0"/>
<dbReference type="GO" id="GO:0005524">
    <property type="term" value="F:ATP binding"/>
    <property type="evidence" value="ECO:0007669"/>
    <property type="project" value="UniProtKB-UniRule"/>
</dbReference>
<dbReference type="InterPro" id="IPR000719">
    <property type="entry name" value="Prot_kinase_dom"/>
</dbReference>
<evidence type="ECO:0000256" key="4">
    <source>
        <dbReference type="ARBA" id="ARBA00022777"/>
    </source>
</evidence>
<accession>A0AAV1IKT0</accession>
<feature type="region of interest" description="Disordered" evidence="7">
    <location>
        <begin position="244"/>
        <end position="265"/>
    </location>
</feature>
<reference evidence="10 11" key="1">
    <citation type="submission" date="2023-10" db="EMBL/GenBank/DDBJ databases">
        <authorList>
            <person name="Maclean D."/>
            <person name="Macfadyen A."/>
        </authorList>
    </citation>
    <scope>NUCLEOTIDE SEQUENCE [LARGE SCALE GENOMIC DNA]</scope>
</reference>
<evidence type="ECO:0000313" key="11">
    <source>
        <dbReference type="Proteomes" id="UP001314263"/>
    </source>
</evidence>
<evidence type="ECO:0000256" key="5">
    <source>
        <dbReference type="ARBA" id="ARBA00022840"/>
    </source>
</evidence>
<dbReference type="InterPro" id="IPR017441">
    <property type="entry name" value="Protein_kinase_ATP_BS"/>
</dbReference>
<feature type="compositionally biased region" description="Polar residues" evidence="7">
    <location>
        <begin position="708"/>
        <end position="725"/>
    </location>
</feature>
<feature type="region of interest" description="Disordered" evidence="7">
    <location>
        <begin position="317"/>
        <end position="357"/>
    </location>
</feature>
<dbReference type="InterPro" id="IPR051681">
    <property type="entry name" value="Ser/Thr_Kinases-Pseudokinases"/>
</dbReference>
<feature type="domain" description="Protein kinase" evidence="9">
    <location>
        <begin position="760"/>
        <end position="1061"/>
    </location>
</feature>
<feature type="compositionally biased region" description="Low complexity" evidence="7">
    <location>
        <begin position="735"/>
        <end position="745"/>
    </location>
</feature>
<evidence type="ECO:0000313" key="10">
    <source>
        <dbReference type="EMBL" id="CAK0787060.1"/>
    </source>
</evidence>
<proteinExistence type="predicted"/>
<evidence type="ECO:0000256" key="2">
    <source>
        <dbReference type="ARBA" id="ARBA00022679"/>
    </source>
</evidence>
<feature type="compositionally biased region" description="Low complexity" evidence="7">
    <location>
        <begin position="254"/>
        <end position="265"/>
    </location>
</feature>
<keyword evidence="4" id="KW-0418">Kinase</keyword>
<evidence type="ECO:0000256" key="8">
    <source>
        <dbReference type="SAM" id="SignalP"/>
    </source>
</evidence>
<dbReference type="PROSITE" id="PS00108">
    <property type="entry name" value="PROTEIN_KINASE_ST"/>
    <property type="match status" value="1"/>
</dbReference>
<evidence type="ECO:0000256" key="6">
    <source>
        <dbReference type="PROSITE-ProRule" id="PRU10141"/>
    </source>
</evidence>
<comment type="caution">
    <text evidence="10">The sequence shown here is derived from an EMBL/GenBank/DDBJ whole genome shotgun (WGS) entry which is preliminary data.</text>
</comment>
<dbReference type="Pfam" id="PF07714">
    <property type="entry name" value="PK_Tyr_Ser-Thr"/>
    <property type="match status" value="2"/>
</dbReference>
<feature type="region of interest" description="Disordered" evidence="7">
    <location>
        <begin position="689"/>
        <end position="755"/>
    </location>
</feature>
<feature type="region of interest" description="Disordered" evidence="7">
    <location>
        <begin position="598"/>
        <end position="630"/>
    </location>
</feature>
<feature type="signal peptide" evidence="8">
    <location>
        <begin position="1"/>
        <end position="21"/>
    </location>
</feature>
<feature type="region of interest" description="Disordered" evidence="7">
    <location>
        <begin position="423"/>
        <end position="445"/>
    </location>
</feature>
<dbReference type="PROSITE" id="PS50011">
    <property type="entry name" value="PROTEIN_KINASE_DOM"/>
    <property type="match status" value="1"/>
</dbReference>
<dbReference type="GO" id="GO:0004674">
    <property type="term" value="F:protein serine/threonine kinase activity"/>
    <property type="evidence" value="ECO:0007669"/>
    <property type="project" value="UniProtKB-KW"/>
</dbReference>
<keyword evidence="11" id="KW-1185">Reference proteome</keyword>
<evidence type="ECO:0000259" key="9">
    <source>
        <dbReference type="PROSITE" id="PS50011"/>
    </source>
</evidence>
<dbReference type="Proteomes" id="UP001314263">
    <property type="component" value="Unassembled WGS sequence"/>
</dbReference>